<gene>
    <name evidence="2" type="ORF">BO85DRAFT_507469</name>
</gene>
<feature type="chain" id="PRO_5034303665" description="Extracellular membrane protein CFEM domain-containing protein" evidence="1">
    <location>
        <begin position="36"/>
        <end position="104"/>
    </location>
</feature>
<evidence type="ECO:0000313" key="2">
    <source>
        <dbReference type="EMBL" id="RAH52360.1"/>
    </source>
</evidence>
<proteinExistence type="predicted"/>
<protein>
    <recommendedName>
        <fullName evidence="4">Extracellular membrane protein CFEM domain-containing protein</fullName>
    </recommendedName>
</protein>
<dbReference type="GeneID" id="37167809"/>
<reference evidence="2 3" key="1">
    <citation type="submission" date="2018-02" db="EMBL/GenBank/DDBJ databases">
        <title>The genomes of Aspergillus section Nigri reveals drivers in fungal speciation.</title>
        <authorList>
            <consortium name="DOE Joint Genome Institute"/>
            <person name="Vesth T.C."/>
            <person name="Nybo J."/>
            <person name="Theobald S."/>
            <person name="Brandl J."/>
            <person name="Frisvad J.C."/>
            <person name="Nielsen K.F."/>
            <person name="Lyhne E.K."/>
            <person name="Kogle M.E."/>
            <person name="Kuo A."/>
            <person name="Riley R."/>
            <person name="Clum A."/>
            <person name="Nolan M."/>
            <person name="Lipzen A."/>
            <person name="Salamov A."/>
            <person name="Henrissat B."/>
            <person name="Wiebenga A."/>
            <person name="De vries R.P."/>
            <person name="Grigoriev I.V."/>
            <person name="Mortensen U.H."/>
            <person name="Andersen M.R."/>
            <person name="Baker S.E."/>
        </authorList>
    </citation>
    <scope>NUCLEOTIDE SEQUENCE [LARGE SCALE GENOMIC DNA]</scope>
    <source>
        <strain evidence="2 3">CBS 112811</strain>
    </source>
</reference>
<keyword evidence="1" id="KW-0732">Signal</keyword>
<accession>A0A8G1QVV5</accession>
<dbReference type="RefSeq" id="XP_025510282.1">
    <property type="nucleotide sequence ID" value="XM_025664407.1"/>
</dbReference>
<evidence type="ECO:0000313" key="3">
    <source>
        <dbReference type="Proteomes" id="UP000249526"/>
    </source>
</evidence>
<dbReference type="AlphaFoldDB" id="A0A8G1QVV5"/>
<dbReference type="EMBL" id="KZ825085">
    <property type="protein sequence ID" value="RAH52360.1"/>
    <property type="molecule type" value="Genomic_DNA"/>
</dbReference>
<evidence type="ECO:0000256" key="1">
    <source>
        <dbReference type="SAM" id="SignalP"/>
    </source>
</evidence>
<evidence type="ECO:0008006" key="4">
    <source>
        <dbReference type="Google" id="ProtNLM"/>
    </source>
</evidence>
<organism evidence="2 3">
    <name type="scientific">Aspergillus piperis CBS 112811</name>
    <dbReference type="NCBI Taxonomy" id="1448313"/>
    <lineage>
        <taxon>Eukaryota</taxon>
        <taxon>Fungi</taxon>
        <taxon>Dikarya</taxon>
        <taxon>Ascomycota</taxon>
        <taxon>Pezizomycotina</taxon>
        <taxon>Eurotiomycetes</taxon>
        <taxon>Eurotiomycetidae</taxon>
        <taxon>Eurotiales</taxon>
        <taxon>Aspergillaceae</taxon>
        <taxon>Aspergillus</taxon>
        <taxon>Aspergillus subgen. Circumdati</taxon>
    </lineage>
</organism>
<name>A0A8G1QVV5_9EURO</name>
<keyword evidence="3" id="KW-1185">Reference proteome</keyword>
<dbReference type="Proteomes" id="UP000249526">
    <property type="component" value="Unassembled WGS sequence"/>
</dbReference>
<feature type="signal peptide" evidence="1">
    <location>
        <begin position="1"/>
        <end position="35"/>
    </location>
</feature>
<sequence length="104" mass="11332">MCRLGCCQSDRSRSNPVMTLAHLVSALLCVVGCCSQQTACMTMPLAWFGVCDCEQGCSSSTVTGIGRPFCKSAPAIDELVTTSMNKLRCIKYRAILRFKVMVHC</sequence>